<gene>
    <name evidence="1" type="ORF">RPERSI_LOCUS36396</name>
</gene>
<name>A0ACA9SXB2_9GLOM</name>
<evidence type="ECO:0000313" key="1">
    <source>
        <dbReference type="EMBL" id="CAG8851075.1"/>
    </source>
</evidence>
<evidence type="ECO:0000313" key="2">
    <source>
        <dbReference type="Proteomes" id="UP000789920"/>
    </source>
</evidence>
<comment type="caution">
    <text evidence="1">The sequence shown here is derived from an EMBL/GenBank/DDBJ whole genome shotgun (WGS) entry which is preliminary data.</text>
</comment>
<proteinExistence type="predicted"/>
<dbReference type="EMBL" id="CAJVQC010174071">
    <property type="protein sequence ID" value="CAG8851075.1"/>
    <property type="molecule type" value="Genomic_DNA"/>
</dbReference>
<keyword evidence="2" id="KW-1185">Reference proteome</keyword>
<feature type="non-terminal residue" evidence="1">
    <location>
        <position position="1"/>
    </location>
</feature>
<organism evidence="1 2">
    <name type="scientific">Racocetra persica</name>
    <dbReference type="NCBI Taxonomy" id="160502"/>
    <lineage>
        <taxon>Eukaryota</taxon>
        <taxon>Fungi</taxon>
        <taxon>Fungi incertae sedis</taxon>
        <taxon>Mucoromycota</taxon>
        <taxon>Glomeromycotina</taxon>
        <taxon>Glomeromycetes</taxon>
        <taxon>Diversisporales</taxon>
        <taxon>Gigasporaceae</taxon>
        <taxon>Racocetra</taxon>
    </lineage>
</organism>
<sequence length="54" mass="5552">FIIIHIISADSTIESTVLSTIIVSPSSSITIISTASLTKFVSINCTAASAAKNL</sequence>
<reference evidence="1" key="1">
    <citation type="submission" date="2021-06" db="EMBL/GenBank/DDBJ databases">
        <authorList>
            <person name="Kallberg Y."/>
            <person name="Tangrot J."/>
            <person name="Rosling A."/>
        </authorList>
    </citation>
    <scope>NUCLEOTIDE SEQUENCE</scope>
    <source>
        <strain evidence="1">MA461A</strain>
    </source>
</reference>
<accession>A0ACA9SXB2</accession>
<dbReference type="Proteomes" id="UP000789920">
    <property type="component" value="Unassembled WGS sequence"/>
</dbReference>
<protein>
    <submittedName>
        <fullName evidence="1">2946_t:CDS:1</fullName>
    </submittedName>
</protein>